<evidence type="ECO:0000313" key="4">
    <source>
        <dbReference type="Proteomes" id="UP000297385"/>
    </source>
</evidence>
<feature type="domain" description="ChsH2 C-terminal OB-fold" evidence="1">
    <location>
        <begin position="62"/>
        <end position="124"/>
    </location>
</feature>
<dbReference type="Proteomes" id="UP000297385">
    <property type="component" value="Unassembled WGS sequence"/>
</dbReference>
<organism evidence="3 4">
    <name type="scientific">Paraburkholderia dipogonis</name>
    <dbReference type="NCBI Taxonomy" id="1211383"/>
    <lineage>
        <taxon>Bacteria</taxon>
        <taxon>Pseudomonadati</taxon>
        <taxon>Pseudomonadota</taxon>
        <taxon>Betaproteobacteria</taxon>
        <taxon>Burkholderiales</taxon>
        <taxon>Burkholderiaceae</taxon>
        <taxon>Paraburkholderia</taxon>
    </lineage>
</organism>
<dbReference type="RefSeq" id="WP_121311207.1">
    <property type="nucleotide sequence ID" value="NZ_SNVI01000008.1"/>
</dbReference>
<dbReference type="EMBL" id="SNVI01000008">
    <property type="protein sequence ID" value="TFE36724.1"/>
    <property type="molecule type" value="Genomic_DNA"/>
</dbReference>
<dbReference type="AlphaFoldDB" id="A0A4Y8MH56"/>
<dbReference type="PANTHER" id="PTHR34075:SF5">
    <property type="entry name" value="BLR3430 PROTEIN"/>
    <property type="match status" value="1"/>
</dbReference>
<proteinExistence type="predicted"/>
<dbReference type="Pfam" id="PF12172">
    <property type="entry name" value="zf-ChsH2"/>
    <property type="match status" value="1"/>
</dbReference>
<evidence type="ECO:0008006" key="5">
    <source>
        <dbReference type="Google" id="ProtNLM"/>
    </source>
</evidence>
<dbReference type="InterPro" id="IPR012340">
    <property type="entry name" value="NA-bd_OB-fold"/>
</dbReference>
<reference evidence="3 4" key="1">
    <citation type="submission" date="2019-03" db="EMBL/GenBank/DDBJ databases">
        <title>Complete Genome Sequence of Paraburkholderia dipogonis ICMP 19430T, a Nitrogen-fixing Symbiont of the South African Invasive Legume Dipogon lignosus in New Zealand.</title>
        <authorList>
            <person name="De Meyer S.E."/>
        </authorList>
    </citation>
    <scope>NUCLEOTIDE SEQUENCE [LARGE SCALE GENOMIC DNA]</scope>
    <source>
        <strain evidence="3 4">ICMP 19430</strain>
    </source>
</reference>
<gene>
    <name evidence="3" type="ORF">E2553_44495</name>
</gene>
<evidence type="ECO:0000259" key="2">
    <source>
        <dbReference type="Pfam" id="PF12172"/>
    </source>
</evidence>
<dbReference type="SUPFAM" id="SSF50249">
    <property type="entry name" value="Nucleic acid-binding proteins"/>
    <property type="match status" value="1"/>
</dbReference>
<sequence>MTTNTLAWTGPLPSTVNETQPFWDACNRSEFLVQRCQSCGRVQYHYRAFCCHCWSDEVEDLPIAGTGKVWTFSIVKVNRSPQFSSWGVYATGVIALPEGVKVISRILADDLDRLKIDADVRLLFATADSGQNIPVFKLEG</sequence>
<dbReference type="Gene3D" id="6.10.30.10">
    <property type="match status" value="1"/>
</dbReference>
<dbReference type="InterPro" id="IPR052513">
    <property type="entry name" value="Thioester_dehydratase-like"/>
</dbReference>
<comment type="caution">
    <text evidence="3">The sequence shown here is derived from an EMBL/GenBank/DDBJ whole genome shotgun (WGS) entry which is preliminary data.</text>
</comment>
<dbReference type="Pfam" id="PF01796">
    <property type="entry name" value="OB_ChsH2_C"/>
    <property type="match status" value="1"/>
</dbReference>
<feature type="domain" description="ChsH2 rubredoxin-like zinc ribbon" evidence="2">
    <location>
        <begin position="23"/>
        <end position="59"/>
    </location>
</feature>
<evidence type="ECO:0000313" key="3">
    <source>
        <dbReference type="EMBL" id="TFE36724.1"/>
    </source>
</evidence>
<dbReference type="InterPro" id="IPR002878">
    <property type="entry name" value="ChsH2_C"/>
</dbReference>
<evidence type="ECO:0000259" key="1">
    <source>
        <dbReference type="Pfam" id="PF01796"/>
    </source>
</evidence>
<dbReference type="InterPro" id="IPR022002">
    <property type="entry name" value="ChsH2_Znr"/>
</dbReference>
<dbReference type="PANTHER" id="PTHR34075">
    <property type="entry name" value="BLR3430 PROTEIN"/>
    <property type="match status" value="1"/>
</dbReference>
<protein>
    <recommendedName>
        <fullName evidence="5">DNA-binding protein</fullName>
    </recommendedName>
</protein>
<name>A0A4Y8MH56_9BURK</name>
<accession>A0A4Y8MH56</accession>